<reference evidence="2" key="2">
    <citation type="submission" date="2021-08" db="EMBL/GenBank/DDBJ databases">
        <authorList>
            <person name="Tani A."/>
            <person name="Ola A."/>
            <person name="Ogura Y."/>
            <person name="Katsura K."/>
            <person name="Hayashi T."/>
        </authorList>
    </citation>
    <scope>NUCLEOTIDE SEQUENCE</scope>
    <source>
        <strain evidence="2">LMG 23639</strain>
    </source>
</reference>
<evidence type="ECO:0000313" key="2">
    <source>
        <dbReference type="EMBL" id="GJE08596.1"/>
    </source>
</evidence>
<keyword evidence="3" id="KW-1185">Reference proteome</keyword>
<organism evidence="2 3">
    <name type="scientific">Methylobacterium jeotgali</name>
    <dbReference type="NCBI Taxonomy" id="381630"/>
    <lineage>
        <taxon>Bacteria</taxon>
        <taxon>Pseudomonadati</taxon>
        <taxon>Pseudomonadota</taxon>
        <taxon>Alphaproteobacteria</taxon>
        <taxon>Hyphomicrobiales</taxon>
        <taxon>Methylobacteriaceae</taxon>
        <taxon>Methylobacterium</taxon>
    </lineage>
</organism>
<reference evidence="2" key="1">
    <citation type="journal article" date="2021" name="Front. Microbiol.">
        <title>Comprehensive Comparative Genomics and Phenotyping of Methylobacterium Species.</title>
        <authorList>
            <person name="Alessa O."/>
            <person name="Ogura Y."/>
            <person name="Fujitani Y."/>
            <person name="Takami H."/>
            <person name="Hayashi T."/>
            <person name="Sahin N."/>
            <person name="Tani A."/>
        </authorList>
    </citation>
    <scope>NUCLEOTIDE SEQUENCE</scope>
    <source>
        <strain evidence="2">LMG 23639</strain>
    </source>
</reference>
<name>A0ABQ4T2G3_9HYPH</name>
<accession>A0ABQ4T2G3</accession>
<feature type="domain" description="YspA cpYpsA-related SLOG" evidence="1">
    <location>
        <begin position="1"/>
        <end position="81"/>
    </location>
</feature>
<dbReference type="RefSeq" id="WP_238278433.1">
    <property type="nucleotide sequence ID" value="NZ_BPQR01000084.1"/>
</dbReference>
<evidence type="ECO:0000259" key="1">
    <source>
        <dbReference type="Pfam" id="PF10686"/>
    </source>
</evidence>
<evidence type="ECO:0000313" key="3">
    <source>
        <dbReference type="Proteomes" id="UP001055102"/>
    </source>
</evidence>
<dbReference type="SUPFAM" id="SSF102405">
    <property type="entry name" value="MCP/YpsA-like"/>
    <property type="match status" value="1"/>
</dbReference>
<gene>
    <name evidence="2" type="ORF">AOPFMNJM_3939</name>
</gene>
<dbReference type="Pfam" id="PF10686">
    <property type="entry name" value="YAcAr"/>
    <property type="match status" value="1"/>
</dbReference>
<comment type="caution">
    <text evidence="2">The sequence shown here is derived from an EMBL/GenBank/DDBJ whole genome shotgun (WGS) entry which is preliminary data.</text>
</comment>
<dbReference type="EMBL" id="BPQR01000084">
    <property type="protein sequence ID" value="GJE08596.1"/>
    <property type="molecule type" value="Genomic_DNA"/>
</dbReference>
<protein>
    <recommendedName>
        <fullName evidence="1">YspA cpYpsA-related SLOG domain-containing protein</fullName>
    </recommendedName>
</protein>
<proteinExistence type="predicted"/>
<dbReference type="InterPro" id="IPR019627">
    <property type="entry name" value="YAcAr"/>
</dbReference>
<dbReference type="Proteomes" id="UP001055102">
    <property type="component" value="Unassembled WGS sequence"/>
</dbReference>
<dbReference type="Gene3D" id="3.40.50.450">
    <property type="match status" value="1"/>
</dbReference>
<sequence length="142" mass="15494">MRVLVCGGRDYGVVPRDLIRAPWGHYARQRAEDQIARLNRTLSERERPSVVIHGAAAGADEFARRWAKHNGVSDEPYPANWYPNGRAGGLDKAAGPNRNARMIAEGKPDLVIAFPGGKGTADMIRKARAAGIPVEIVEEKTP</sequence>